<evidence type="ECO:0000259" key="3">
    <source>
        <dbReference type="Pfam" id="PF04811"/>
    </source>
</evidence>
<dbReference type="InterPro" id="IPR006896">
    <property type="entry name" value="Sec23/24_trunk_dom"/>
</dbReference>
<dbReference type="Gene3D" id="3.40.50.410">
    <property type="entry name" value="von Willebrand factor, type A domain"/>
    <property type="match status" value="1"/>
</dbReference>
<evidence type="ECO:0000313" key="4">
    <source>
        <dbReference type="EMBL" id="KAJ3423949.1"/>
    </source>
</evidence>
<protein>
    <recommendedName>
        <fullName evidence="3">Sec23/Sec24 trunk domain-containing protein</fullName>
    </recommendedName>
</protein>
<dbReference type="GO" id="GO:0008270">
    <property type="term" value="F:zinc ion binding"/>
    <property type="evidence" value="ECO:0007669"/>
    <property type="project" value="TreeGrafter"/>
</dbReference>
<dbReference type="GO" id="GO:0070971">
    <property type="term" value="C:endoplasmic reticulum exit site"/>
    <property type="evidence" value="ECO:0007669"/>
    <property type="project" value="TreeGrafter"/>
</dbReference>
<dbReference type="EMBL" id="JANTQA010000075">
    <property type="protein sequence ID" value="KAJ3423949.1"/>
    <property type="molecule type" value="Genomic_DNA"/>
</dbReference>
<dbReference type="InterPro" id="IPR050550">
    <property type="entry name" value="SEC23_SEC24_subfamily"/>
</dbReference>
<feature type="coiled-coil region" evidence="1">
    <location>
        <begin position="772"/>
        <end position="836"/>
    </location>
</feature>
<reference evidence="4" key="1">
    <citation type="submission" date="2022-08" db="EMBL/GenBank/DDBJ databases">
        <title>Novel sulphate-reducing endosymbionts in the free-living metamonad Anaeramoeba.</title>
        <authorList>
            <person name="Jerlstrom-Hultqvist J."/>
            <person name="Cepicka I."/>
            <person name="Gallot-Lavallee L."/>
            <person name="Salas-Leiva D."/>
            <person name="Curtis B.A."/>
            <person name="Zahonova K."/>
            <person name="Pipaliya S."/>
            <person name="Dacks J."/>
            <person name="Roger A.J."/>
        </authorList>
    </citation>
    <scope>NUCLEOTIDE SEQUENCE</scope>
    <source>
        <strain evidence="4">Busselton2</strain>
    </source>
</reference>
<evidence type="ECO:0000256" key="1">
    <source>
        <dbReference type="SAM" id="Coils"/>
    </source>
</evidence>
<keyword evidence="1" id="KW-0175">Coiled coil</keyword>
<dbReference type="GO" id="GO:0030127">
    <property type="term" value="C:COPII vesicle coat"/>
    <property type="evidence" value="ECO:0007669"/>
    <property type="project" value="InterPro"/>
</dbReference>
<dbReference type="AlphaFoldDB" id="A0AAV7Y5L8"/>
<dbReference type="SUPFAM" id="SSF53300">
    <property type="entry name" value="vWA-like"/>
    <property type="match status" value="1"/>
</dbReference>
<feature type="region of interest" description="Disordered" evidence="2">
    <location>
        <begin position="543"/>
        <end position="603"/>
    </location>
</feature>
<feature type="compositionally biased region" description="Basic and acidic residues" evidence="2">
    <location>
        <begin position="552"/>
        <end position="587"/>
    </location>
</feature>
<feature type="domain" description="Sec23/Sec24 trunk" evidence="3">
    <location>
        <begin position="382"/>
        <end position="491"/>
    </location>
</feature>
<sequence length="872" mass="99768">MDFSAKYLFDNNNTKHGPKQGCKEKVMSVVNTLNCFSLDLGQLNKKKQELKISDLCSCKNCGANFNKFSKMQSLKDFDEQEKNQILDQNPKKQILSSEKIWKCEFCGHHNDCTVPTEKLPTKKTIDYLMPKEEIEEESVADQSLLIYCIDLSGSMSQNVDENLIKRVNSTIYKDLSPINQGNSPIRSPSRSQTTLSPSHTNTYVPSSPPRYTPTLGGTYVPSSPPPYLPTLGSTYVPSFPTLYSPSLGGTYVPSSPHNIRFSDEPFSSSNFGSFLPQTYPNNFTNSNRSLTRFDCVKIAIMSQLSEVVQNEPNTRVIIVTFSGSVQILYPSFIATVPIKNTKEENLEYFYSIGKNQPKPEPICKSKNKYFEILQNCEVSGPTCLGPAIAISAGIAARQNSSRIILCTDGQANLGIGQLDTKDNTTLEQSDNFYHQLADQCAQDGSMIDIIKIIGSECELNSLGKLTEKTGGDVLILKPKDLAKRFKTVLKRQVIAKNVSLRIIANTAIFVSKQGKKLKSNILDLKVGNVKENSQISFNIINMGDDLGENENENEKENENENENEKEKEKVKEKVKEKEKEKRQEKQNTNKNNNNQKVIEKEKEKDKENIIVEEKDTLIKKEEKELENKKENGYEEEKELQNEKGKKEKKKNTNLCFCEKFLEVLHTKRKTLPIQAQINFVKPNGFQCRRIITKNITFTNSFNDIFKEINYELWNQSIVQKVGRVVENDEIQKAFNLIDQHVRNFNYLGSIGYRENMKFVSGKHTFLTLKNDLDQIFKELEFVNQNENENENEKKGVLSKKLKLHINRKRNYQETEKNETNKKKEKKKKIIRKLLKKKNDNIAKIIIRAKNYNSFDSYILSPQQCSSEFLNFF</sequence>
<dbReference type="PANTHER" id="PTHR13803">
    <property type="entry name" value="SEC24-RELATED PROTEIN"/>
    <property type="match status" value="1"/>
</dbReference>
<name>A0AAV7Y5L8_9EUKA</name>
<dbReference type="Proteomes" id="UP001146793">
    <property type="component" value="Unassembled WGS sequence"/>
</dbReference>
<comment type="caution">
    <text evidence="4">The sequence shown here is derived from an EMBL/GenBank/DDBJ whole genome shotgun (WGS) entry which is preliminary data.</text>
</comment>
<organism evidence="4 5">
    <name type="scientific">Anaeramoeba flamelloides</name>
    <dbReference type="NCBI Taxonomy" id="1746091"/>
    <lineage>
        <taxon>Eukaryota</taxon>
        <taxon>Metamonada</taxon>
        <taxon>Anaeramoebidae</taxon>
        <taxon>Anaeramoeba</taxon>
    </lineage>
</organism>
<dbReference type="PANTHER" id="PTHR13803:SF36">
    <property type="entry name" value="TYPE A VON WILLEBRAND FACTOR DOMAIN-CONTAINING PROTEIN"/>
    <property type="match status" value="1"/>
</dbReference>
<feature type="region of interest" description="Disordered" evidence="2">
    <location>
        <begin position="175"/>
        <end position="208"/>
    </location>
</feature>
<dbReference type="Pfam" id="PF04811">
    <property type="entry name" value="Sec23_trunk"/>
    <property type="match status" value="1"/>
</dbReference>
<proteinExistence type="predicted"/>
<dbReference type="GO" id="GO:0000149">
    <property type="term" value="F:SNARE binding"/>
    <property type="evidence" value="ECO:0007669"/>
    <property type="project" value="TreeGrafter"/>
</dbReference>
<evidence type="ECO:0000256" key="2">
    <source>
        <dbReference type="SAM" id="MobiDB-lite"/>
    </source>
</evidence>
<gene>
    <name evidence="4" type="ORF">M0812_29580</name>
</gene>
<evidence type="ECO:0000313" key="5">
    <source>
        <dbReference type="Proteomes" id="UP001146793"/>
    </source>
</evidence>
<feature type="compositionally biased region" description="Polar residues" evidence="2">
    <location>
        <begin position="175"/>
        <end position="205"/>
    </location>
</feature>
<accession>A0AAV7Y5L8</accession>
<dbReference type="GO" id="GO:0006886">
    <property type="term" value="P:intracellular protein transport"/>
    <property type="evidence" value="ECO:0007669"/>
    <property type="project" value="InterPro"/>
</dbReference>
<feature type="region of interest" description="Disordered" evidence="2">
    <location>
        <begin position="625"/>
        <end position="645"/>
    </location>
</feature>
<dbReference type="GO" id="GO:0090110">
    <property type="term" value="P:COPII-coated vesicle cargo loading"/>
    <property type="evidence" value="ECO:0007669"/>
    <property type="project" value="TreeGrafter"/>
</dbReference>
<dbReference type="InterPro" id="IPR036465">
    <property type="entry name" value="vWFA_dom_sf"/>
</dbReference>